<dbReference type="Pfam" id="PF02021">
    <property type="entry name" value="UPF0102"/>
    <property type="match status" value="1"/>
</dbReference>
<evidence type="ECO:0000313" key="4">
    <source>
        <dbReference type="Proteomes" id="UP000290365"/>
    </source>
</evidence>
<dbReference type="InterPro" id="IPR003509">
    <property type="entry name" value="UPF0102_YraN-like"/>
</dbReference>
<dbReference type="Proteomes" id="UP000290365">
    <property type="component" value="Chromosome"/>
</dbReference>
<dbReference type="PANTHER" id="PTHR34039:SF1">
    <property type="entry name" value="UPF0102 PROTEIN YRAN"/>
    <property type="match status" value="1"/>
</dbReference>
<protein>
    <recommendedName>
        <fullName evidence="2">UPF0102 protein EPA93_41520</fullName>
    </recommendedName>
</protein>
<name>A0A4P6K6S5_KTERU</name>
<dbReference type="GO" id="GO:0003676">
    <property type="term" value="F:nucleic acid binding"/>
    <property type="evidence" value="ECO:0007669"/>
    <property type="project" value="InterPro"/>
</dbReference>
<dbReference type="InterPro" id="IPR011335">
    <property type="entry name" value="Restrct_endonuc-II-like"/>
</dbReference>
<evidence type="ECO:0000256" key="1">
    <source>
        <dbReference type="ARBA" id="ARBA00006738"/>
    </source>
</evidence>
<dbReference type="Gene3D" id="3.40.1350.10">
    <property type="match status" value="1"/>
</dbReference>
<evidence type="ECO:0000256" key="2">
    <source>
        <dbReference type="HAMAP-Rule" id="MF_00048"/>
    </source>
</evidence>
<evidence type="ECO:0000313" key="3">
    <source>
        <dbReference type="EMBL" id="QBD83742.1"/>
    </source>
</evidence>
<dbReference type="HAMAP" id="MF_00048">
    <property type="entry name" value="UPF0102"/>
    <property type="match status" value="1"/>
</dbReference>
<keyword evidence="4" id="KW-1185">Reference proteome</keyword>
<dbReference type="InterPro" id="IPR011856">
    <property type="entry name" value="tRNA_endonuc-like_dom_sf"/>
</dbReference>
<dbReference type="EMBL" id="CP035758">
    <property type="protein sequence ID" value="QBD83742.1"/>
    <property type="molecule type" value="Genomic_DNA"/>
</dbReference>
<dbReference type="RefSeq" id="WP_129894805.1">
    <property type="nucleotide sequence ID" value="NZ_CP035758.1"/>
</dbReference>
<gene>
    <name evidence="3" type="ORF">EPA93_41520</name>
</gene>
<accession>A0A4P6K6S5</accession>
<sequence length="132" mass="15178">MDSQGIKRGIAGKARQKLGYLGESLAVERLISLGYTLLQRNYRCQYGEIDLIAEQGEDLVFVEVKLRRGTDYGLPEEAITRRKWQRIERAATYYLGSHVCDERSWRIDVVAVQLSKSGRLTEIRVYDHATIE</sequence>
<proteinExistence type="inferred from homology"/>
<dbReference type="OrthoDB" id="9802516at2"/>
<dbReference type="AlphaFoldDB" id="A0A4P6K6S5"/>
<dbReference type="CDD" id="cd20736">
    <property type="entry name" value="PoNe_Nuclease"/>
    <property type="match status" value="1"/>
</dbReference>
<dbReference type="PANTHER" id="PTHR34039">
    <property type="entry name" value="UPF0102 PROTEIN YRAN"/>
    <property type="match status" value="1"/>
</dbReference>
<dbReference type="SUPFAM" id="SSF52980">
    <property type="entry name" value="Restriction endonuclease-like"/>
    <property type="match status" value="1"/>
</dbReference>
<comment type="similarity">
    <text evidence="1 2">Belongs to the UPF0102 family.</text>
</comment>
<organism evidence="3 4">
    <name type="scientific">Ktedonosporobacter rubrisoli</name>
    <dbReference type="NCBI Taxonomy" id="2509675"/>
    <lineage>
        <taxon>Bacteria</taxon>
        <taxon>Bacillati</taxon>
        <taxon>Chloroflexota</taxon>
        <taxon>Ktedonobacteria</taxon>
        <taxon>Ktedonobacterales</taxon>
        <taxon>Ktedonosporobacteraceae</taxon>
        <taxon>Ktedonosporobacter</taxon>
    </lineage>
</organism>
<reference evidence="3 4" key="1">
    <citation type="submission" date="2019-01" db="EMBL/GenBank/DDBJ databases">
        <title>Ktedonosporobacter rubrisoli SCAWS-G2.</title>
        <authorList>
            <person name="Huang Y."/>
            <person name="Yan B."/>
        </authorList>
    </citation>
    <scope>NUCLEOTIDE SEQUENCE [LARGE SCALE GENOMIC DNA]</scope>
    <source>
        <strain evidence="3 4">SCAWS-G2</strain>
    </source>
</reference>
<dbReference type="NCBIfam" id="NF009154">
    <property type="entry name" value="PRK12497.3-3"/>
    <property type="match status" value="1"/>
</dbReference>
<dbReference type="KEGG" id="kbs:EPA93_41520"/>
<dbReference type="NCBIfam" id="NF009150">
    <property type="entry name" value="PRK12497.1-3"/>
    <property type="match status" value="1"/>
</dbReference>